<name>A0ACB6ZXR7_THEGA</name>
<protein>
    <submittedName>
        <fullName evidence="1">Uncharacterized protein</fullName>
    </submittedName>
</protein>
<dbReference type="EMBL" id="MU117961">
    <property type="protein sequence ID" value="KAF9654098.1"/>
    <property type="molecule type" value="Genomic_DNA"/>
</dbReference>
<reference evidence="1" key="1">
    <citation type="submission" date="2019-10" db="EMBL/GenBank/DDBJ databases">
        <authorList>
            <consortium name="DOE Joint Genome Institute"/>
            <person name="Kuo A."/>
            <person name="Miyauchi S."/>
            <person name="Kiss E."/>
            <person name="Drula E."/>
            <person name="Kohler A."/>
            <person name="Sanchez-Garcia M."/>
            <person name="Andreopoulos B."/>
            <person name="Barry K.W."/>
            <person name="Bonito G."/>
            <person name="Buee M."/>
            <person name="Carver A."/>
            <person name="Chen C."/>
            <person name="Cichocki N."/>
            <person name="Clum A."/>
            <person name="Culley D."/>
            <person name="Crous P.W."/>
            <person name="Fauchery L."/>
            <person name="Girlanda M."/>
            <person name="Hayes R."/>
            <person name="Keri Z."/>
            <person name="Labutti K."/>
            <person name="Lipzen A."/>
            <person name="Lombard V."/>
            <person name="Magnuson J."/>
            <person name="Maillard F."/>
            <person name="Morin E."/>
            <person name="Murat C."/>
            <person name="Nolan M."/>
            <person name="Ohm R."/>
            <person name="Pangilinan J."/>
            <person name="Pereira M."/>
            <person name="Perotto S."/>
            <person name="Peter M."/>
            <person name="Riley R."/>
            <person name="Sitrit Y."/>
            <person name="Stielow B."/>
            <person name="Szollosi G."/>
            <person name="Zifcakova L."/>
            <person name="Stursova M."/>
            <person name="Spatafora J.W."/>
            <person name="Tedersoo L."/>
            <person name="Vaario L.-M."/>
            <person name="Yamada A."/>
            <person name="Yan M."/>
            <person name="Wang P."/>
            <person name="Xu J."/>
            <person name="Bruns T."/>
            <person name="Baldrian P."/>
            <person name="Vilgalys R."/>
            <person name="Henrissat B."/>
            <person name="Grigoriev I.V."/>
            <person name="Hibbett D."/>
            <person name="Nagy L.G."/>
            <person name="Martin F.M."/>
        </authorList>
    </citation>
    <scope>NUCLEOTIDE SEQUENCE</scope>
    <source>
        <strain evidence="1">P2</strain>
    </source>
</reference>
<evidence type="ECO:0000313" key="2">
    <source>
        <dbReference type="Proteomes" id="UP000886501"/>
    </source>
</evidence>
<dbReference type="Proteomes" id="UP000886501">
    <property type="component" value="Unassembled WGS sequence"/>
</dbReference>
<keyword evidence="2" id="KW-1185">Reference proteome</keyword>
<proteinExistence type="predicted"/>
<gene>
    <name evidence="1" type="ORF">BDM02DRAFT_3152571</name>
</gene>
<accession>A0ACB6ZXR7</accession>
<evidence type="ECO:0000313" key="1">
    <source>
        <dbReference type="EMBL" id="KAF9654098.1"/>
    </source>
</evidence>
<sequence length="439" mass="48034">MADPTTAYSLALLAEYTHSLDSLPLDLSRNFADLRELDAVLSSSMSLITAKINQLTKMIEDRTASPEDRLWLLTEIGDEANRLKLGGEDKIRVASAAADNLRNHKNHLIDLLHCLPNFDPSVLNRTTYYPHVTSKSYPPHSVETGRRQRRGGNLTGNRNNDNNNYFPNDPGLQKKKRGGGRDDDVEVGPNRTPRKDRIVDMSNGRPRNTGRGGGRRAASPAESLVSVTSHVQPNQSSRQPQNGPRNGAFPPANGNKRSRLVTVPSGPTDQYEISRGGRDAYMNQPPNSSSLHPSLPLPYSNGHHPLPGAEWTINNNQLEGPGMPVARGGSHSVPAQNLGTTTTSTPVDQQVDSTTGGGDEGEVDDERKYCFCDRVSYGEMIGCDDPNCEREWFHLPCLGLTTPPQGTWYCEPCKAKRNKARTNRGGKRKTGGGRNNAKA</sequence>
<comment type="caution">
    <text evidence="1">The sequence shown here is derived from an EMBL/GenBank/DDBJ whole genome shotgun (WGS) entry which is preliminary data.</text>
</comment>
<reference evidence="1" key="2">
    <citation type="journal article" date="2020" name="Nat. Commun.">
        <title>Large-scale genome sequencing of mycorrhizal fungi provides insights into the early evolution of symbiotic traits.</title>
        <authorList>
            <person name="Miyauchi S."/>
            <person name="Kiss E."/>
            <person name="Kuo A."/>
            <person name="Drula E."/>
            <person name="Kohler A."/>
            <person name="Sanchez-Garcia M."/>
            <person name="Morin E."/>
            <person name="Andreopoulos B."/>
            <person name="Barry K.W."/>
            <person name="Bonito G."/>
            <person name="Buee M."/>
            <person name="Carver A."/>
            <person name="Chen C."/>
            <person name="Cichocki N."/>
            <person name="Clum A."/>
            <person name="Culley D."/>
            <person name="Crous P.W."/>
            <person name="Fauchery L."/>
            <person name="Girlanda M."/>
            <person name="Hayes R.D."/>
            <person name="Keri Z."/>
            <person name="LaButti K."/>
            <person name="Lipzen A."/>
            <person name="Lombard V."/>
            <person name="Magnuson J."/>
            <person name="Maillard F."/>
            <person name="Murat C."/>
            <person name="Nolan M."/>
            <person name="Ohm R.A."/>
            <person name="Pangilinan J."/>
            <person name="Pereira M.F."/>
            <person name="Perotto S."/>
            <person name="Peter M."/>
            <person name="Pfister S."/>
            <person name="Riley R."/>
            <person name="Sitrit Y."/>
            <person name="Stielow J.B."/>
            <person name="Szollosi G."/>
            <person name="Zifcakova L."/>
            <person name="Stursova M."/>
            <person name="Spatafora J.W."/>
            <person name="Tedersoo L."/>
            <person name="Vaario L.M."/>
            <person name="Yamada A."/>
            <person name="Yan M."/>
            <person name="Wang P."/>
            <person name="Xu J."/>
            <person name="Bruns T."/>
            <person name="Baldrian P."/>
            <person name="Vilgalys R."/>
            <person name="Dunand C."/>
            <person name="Henrissat B."/>
            <person name="Grigoriev I.V."/>
            <person name="Hibbett D."/>
            <person name="Nagy L.G."/>
            <person name="Martin F.M."/>
        </authorList>
    </citation>
    <scope>NUCLEOTIDE SEQUENCE</scope>
    <source>
        <strain evidence="1">P2</strain>
    </source>
</reference>
<organism evidence="1 2">
    <name type="scientific">Thelephora ganbajun</name>
    <name type="common">Ganba fungus</name>
    <dbReference type="NCBI Taxonomy" id="370292"/>
    <lineage>
        <taxon>Eukaryota</taxon>
        <taxon>Fungi</taxon>
        <taxon>Dikarya</taxon>
        <taxon>Basidiomycota</taxon>
        <taxon>Agaricomycotina</taxon>
        <taxon>Agaricomycetes</taxon>
        <taxon>Thelephorales</taxon>
        <taxon>Thelephoraceae</taxon>
        <taxon>Thelephora</taxon>
    </lineage>
</organism>